<dbReference type="AlphaFoldDB" id="A0AA39VT24"/>
<reference evidence="1" key="2">
    <citation type="submission" date="2023-06" db="EMBL/GenBank/DDBJ databases">
        <authorList>
            <person name="Swenson N.G."/>
            <person name="Wegrzyn J.L."/>
            <person name="Mcevoy S.L."/>
        </authorList>
    </citation>
    <scope>NUCLEOTIDE SEQUENCE</scope>
    <source>
        <strain evidence="1">NS2018</strain>
        <tissue evidence="1">Leaf</tissue>
    </source>
</reference>
<protein>
    <submittedName>
        <fullName evidence="1">Uncharacterized protein</fullName>
    </submittedName>
</protein>
<proteinExistence type="predicted"/>
<dbReference type="EMBL" id="JAUESC010000004">
    <property type="protein sequence ID" value="KAK0597759.1"/>
    <property type="molecule type" value="Genomic_DNA"/>
</dbReference>
<keyword evidence="2" id="KW-1185">Reference proteome</keyword>
<evidence type="ECO:0000313" key="2">
    <source>
        <dbReference type="Proteomes" id="UP001168877"/>
    </source>
</evidence>
<organism evidence="1 2">
    <name type="scientific">Acer saccharum</name>
    <name type="common">Sugar maple</name>
    <dbReference type="NCBI Taxonomy" id="4024"/>
    <lineage>
        <taxon>Eukaryota</taxon>
        <taxon>Viridiplantae</taxon>
        <taxon>Streptophyta</taxon>
        <taxon>Embryophyta</taxon>
        <taxon>Tracheophyta</taxon>
        <taxon>Spermatophyta</taxon>
        <taxon>Magnoliopsida</taxon>
        <taxon>eudicotyledons</taxon>
        <taxon>Gunneridae</taxon>
        <taxon>Pentapetalae</taxon>
        <taxon>rosids</taxon>
        <taxon>malvids</taxon>
        <taxon>Sapindales</taxon>
        <taxon>Sapindaceae</taxon>
        <taxon>Hippocastanoideae</taxon>
        <taxon>Acereae</taxon>
        <taxon>Acer</taxon>
    </lineage>
</organism>
<gene>
    <name evidence="1" type="ORF">LWI29_028362</name>
</gene>
<reference evidence="1" key="1">
    <citation type="journal article" date="2022" name="Plant J.">
        <title>Strategies of tolerance reflected in two North American maple genomes.</title>
        <authorList>
            <person name="McEvoy S.L."/>
            <person name="Sezen U.U."/>
            <person name="Trouern-Trend A."/>
            <person name="McMahon S.M."/>
            <person name="Schaberg P.G."/>
            <person name="Yang J."/>
            <person name="Wegrzyn J.L."/>
            <person name="Swenson N.G."/>
        </authorList>
    </citation>
    <scope>NUCLEOTIDE SEQUENCE</scope>
    <source>
        <strain evidence="1">NS2018</strain>
    </source>
</reference>
<sequence>MEQKNILLSALGVGVGLGVGLGLASGKTMNKWTGNNSASSNGVTAEKMEQELLRQVVEGRESKITFDEFPYYLRLQFPVIDSRNYDFLACGAELELSPIDKASSNVLLGNRRLPSQSSFSVTVPIKS</sequence>
<comment type="caution">
    <text evidence="1">The sequence shown here is derived from an EMBL/GenBank/DDBJ whole genome shotgun (WGS) entry which is preliminary data.</text>
</comment>
<dbReference type="Proteomes" id="UP001168877">
    <property type="component" value="Unassembled WGS sequence"/>
</dbReference>
<name>A0AA39VT24_ACESA</name>
<evidence type="ECO:0000313" key="1">
    <source>
        <dbReference type="EMBL" id="KAK0597759.1"/>
    </source>
</evidence>
<accession>A0AA39VT24</accession>